<gene>
    <name evidence="1" type="ORF">K2173_013019</name>
</gene>
<evidence type="ECO:0000313" key="1">
    <source>
        <dbReference type="EMBL" id="KAJ8747930.1"/>
    </source>
</evidence>
<sequence>MLALYLKEMDRKRPKTRDINSRKAKKAVANVVYQRQQPEYKIPNQSTACRLAASTKIIYEICRCLGTYVPSSTPN</sequence>
<protein>
    <submittedName>
        <fullName evidence="1">Uncharacterized protein</fullName>
    </submittedName>
</protein>
<accession>A0AAV8S7B0</accession>
<keyword evidence="2" id="KW-1185">Reference proteome</keyword>
<dbReference type="EMBL" id="JAIWQS010000053">
    <property type="protein sequence ID" value="KAJ8747930.1"/>
    <property type="molecule type" value="Genomic_DNA"/>
</dbReference>
<evidence type="ECO:0000313" key="2">
    <source>
        <dbReference type="Proteomes" id="UP001159364"/>
    </source>
</evidence>
<dbReference type="Proteomes" id="UP001159364">
    <property type="component" value="Unassembled WGS sequence"/>
</dbReference>
<name>A0AAV8S7B0_9ROSI</name>
<dbReference type="AlphaFoldDB" id="A0AAV8S7B0"/>
<proteinExistence type="predicted"/>
<organism evidence="1 2">
    <name type="scientific">Erythroxylum novogranatense</name>
    <dbReference type="NCBI Taxonomy" id="1862640"/>
    <lineage>
        <taxon>Eukaryota</taxon>
        <taxon>Viridiplantae</taxon>
        <taxon>Streptophyta</taxon>
        <taxon>Embryophyta</taxon>
        <taxon>Tracheophyta</taxon>
        <taxon>Spermatophyta</taxon>
        <taxon>Magnoliopsida</taxon>
        <taxon>eudicotyledons</taxon>
        <taxon>Gunneridae</taxon>
        <taxon>Pentapetalae</taxon>
        <taxon>rosids</taxon>
        <taxon>fabids</taxon>
        <taxon>Malpighiales</taxon>
        <taxon>Erythroxylaceae</taxon>
        <taxon>Erythroxylum</taxon>
    </lineage>
</organism>
<comment type="caution">
    <text evidence="1">The sequence shown here is derived from an EMBL/GenBank/DDBJ whole genome shotgun (WGS) entry which is preliminary data.</text>
</comment>
<reference evidence="1 2" key="1">
    <citation type="submission" date="2021-09" db="EMBL/GenBank/DDBJ databases">
        <title>Genomic insights and catalytic innovation underlie evolution of tropane alkaloids biosynthesis.</title>
        <authorList>
            <person name="Wang Y.-J."/>
            <person name="Tian T."/>
            <person name="Huang J.-P."/>
            <person name="Huang S.-X."/>
        </authorList>
    </citation>
    <scope>NUCLEOTIDE SEQUENCE [LARGE SCALE GENOMIC DNA]</scope>
    <source>
        <strain evidence="1">KIB-2018</strain>
        <tissue evidence="1">Leaf</tissue>
    </source>
</reference>